<dbReference type="GO" id="GO:0043190">
    <property type="term" value="C:ATP-binding cassette (ABC) transporter complex"/>
    <property type="evidence" value="ECO:0007669"/>
    <property type="project" value="InterPro"/>
</dbReference>
<gene>
    <name evidence="8" type="primary">potA</name>
    <name evidence="10" type="ORF">NVS89_06300</name>
</gene>
<keyword evidence="6 8" id="KW-1278">Translocase</keyword>
<dbReference type="FunFam" id="3.40.50.300:FF:000133">
    <property type="entry name" value="Spermidine/putrescine import ATP-binding protein PotA"/>
    <property type="match status" value="1"/>
</dbReference>
<dbReference type="InterPro" id="IPR003593">
    <property type="entry name" value="AAA+_ATPase"/>
</dbReference>
<dbReference type="Gene3D" id="3.40.50.300">
    <property type="entry name" value="P-loop containing nucleotide triphosphate hydrolases"/>
    <property type="match status" value="1"/>
</dbReference>
<dbReference type="SUPFAM" id="SSF52540">
    <property type="entry name" value="P-loop containing nucleoside triphosphate hydrolases"/>
    <property type="match status" value="1"/>
</dbReference>
<dbReference type="InterPro" id="IPR008995">
    <property type="entry name" value="Mo/tungstate-bd_C_term_dom"/>
</dbReference>
<keyword evidence="3" id="KW-0997">Cell inner membrane</keyword>
<keyword evidence="7 8" id="KW-0472">Membrane</keyword>
<dbReference type="InterPro" id="IPR050093">
    <property type="entry name" value="ABC_SmlMolc_Importer"/>
</dbReference>
<dbReference type="CDD" id="cd03300">
    <property type="entry name" value="ABC_PotA_N"/>
    <property type="match status" value="1"/>
</dbReference>
<dbReference type="AlphaFoldDB" id="A0A9X2PC51"/>
<name>A0A9X2PC51_9HYPH</name>
<dbReference type="InterPro" id="IPR003439">
    <property type="entry name" value="ABC_transporter-like_ATP-bd"/>
</dbReference>
<keyword evidence="5 8" id="KW-0067">ATP-binding</keyword>
<dbReference type="PROSITE" id="PS50893">
    <property type="entry name" value="ABC_TRANSPORTER_2"/>
    <property type="match status" value="1"/>
</dbReference>
<evidence type="ECO:0000256" key="6">
    <source>
        <dbReference type="ARBA" id="ARBA00022967"/>
    </source>
</evidence>
<evidence type="ECO:0000256" key="7">
    <source>
        <dbReference type="ARBA" id="ARBA00023136"/>
    </source>
</evidence>
<evidence type="ECO:0000256" key="3">
    <source>
        <dbReference type="ARBA" id="ARBA00022519"/>
    </source>
</evidence>
<comment type="subunit">
    <text evidence="8">The complex is composed of two ATP-binding proteins (PotA), two transmembrane proteins (PotB and PotC) and a solute-binding protein (PotD).</text>
</comment>
<dbReference type="GO" id="GO:0015594">
    <property type="term" value="F:ABC-type putrescine transporter activity"/>
    <property type="evidence" value="ECO:0007669"/>
    <property type="project" value="InterPro"/>
</dbReference>
<dbReference type="Gene3D" id="2.40.50.100">
    <property type="match status" value="1"/>
</dbReference>
<evidence type="ECO:0000256" key="1">
    <source>
        <dbReference type="ARBA" id="ARBA00022448"/>
    </source>
</evidence>
<dbReference type="InterPro" id="IPR027417">
    <property type="entry name" value="P-loop_NTPase"/>
</dbReference>
<dbReference type="SUPFAM" id="SSF50331">
    <property type="entry name" value="MOP-like"/>
    <property type="match status" value="1"/>
</dbReference>
<organism evidence="10 11">
    <name type="scientific">Ancylobacter mangrovi</name>
    <dbReference type="NCBI Taxonomy" id="2972472"/>
    <lineage>
        <taxon>Bacteria</taxon>
        <taxon>Pseudomonadati</taxon>
        <taxon>Pseudomonadota</taxon>
        <taxon>Alphaproteobacteria</taxon>
        <taxon>Hyphomicrobiales</taxon>
        <taxon>Xanthobacteraceae</taxon>
        <taxon>Ancylobacter</taxon>
    </lineage>
</organism>
<dbReference type="GO" id="GO:0016887">
    <property type="term" value="F:ATP hydrolysis activity"/>
    <property type="evidence" value="ECO:0007669"/>
    <property type="project" value="InterPro"/>
</dbReference>
<comment type="catalytic activity">
    <reaction evidence="8">
        <text>ATP + H2O + polyamine-[polyamine-binding protein]Side 1 = ADP + phosphate + polyamineSide 2 + [polyamine-binding protein]Side 1.</text>
        <dbReference type="EC" id="7.6.2.11"/>
    </reaction>
</comment>
<dbReference type="InterPro" id="IPR005893">
    <property type="entry name" value="PotA-like"/>
</dbReference>
<dbReference type="SMART" id="SM00382">
    <property type="entry name" value="AAA"/>
    <property type="match status" value="1"/>
</dbReference>
<evidence type="ECO:0000256" key="5">
    <source>
        <dbReference type="ARBA" id="ARBA00022840"/>
    </source>
</evidence>
<evidence type="ECO:0000313" key="11">
    <source>
        <dbReference type="Proteomes" id="UP001151088"/>
    </source>
</evidence>
<dbReference type="PANTHER" id="PTHR42781:SF5">
    <property type="entry name" value="PUTRESCINE TRANSPORT ATP-BINDING PROTEIN POTG"/>
    <property type="match status" value="1"/>
</dbReference>
<proteinExistence type="inferred from homology"/>
<dbReference type="PROSITE" id="PS00211">
    <property type="entry name" value="ABC_TRANSPORTER_1"/>
    <property type="match status" value="1"/>
</dbReference>
<dbReference type="Proteomes" id="UP001151088">
    <property type="component" value="Unassembled WGS sequence"/>
</dbReference>
<comment type="function">
    <text evidence="8">Part of the ABC transporter complex PotABCD involved in spermidine/putrescine import. Responsible for energy coupling to the transport system.</text>
</comment>
<keyword evidence="1 8" id="KW-0813">Transport</keyword>
<keyword evidence="2 8" id="KW-1003">Cell membrane</keyword>
<comment type="similarity">
    <text evidence="8">Belongs to the ABC transporter superfamily. Spermidine/putrescine importer (TC 3.A.1.11.1) family.</text>
</comment>
<dbReference type="EMBL" id="JANTHZ010000002">
    <property type="protein sequence ID" value="MCS0494704.1"/>
    <property type="molecule type" value="Genomic_DNA"/>
</dbReference>
<dbReference type="PANTHER" id="PTHR42781">
    <property type="entry name" value="SPERMIDINE/PUTRESCINE IMPORT ATP-BINDING PROTEIN POTA"/>
    <property type="match status" value="1"/>
</dbReference>
<comment type="caution">
    <text evidence="10">The sequence shown here is derived from an EMBL/GenBank/DDBJ whole genome shotgun (WGS) entry which is preliminary data.</text>
</comment>
<dbReference type="NCBIfam" id="TIGR01187">
    <property type="entry name" value="potA"/>
    <property type="match status" value="1"/>
</dbReference>
<dbReference type="Pfam" id="PF08402">
    <property type="entry name" value="TOBE_2"/>
    <property type="match status" value="1"/>
</dbReference>
<dbReference type="GO" id="GO:0005524">
    <property type="term" value="F:ATP binding"/>
    <property type="evidence" value="ECO:0007669"/>
    <property type="project" value="UniProtKB-KW"/>
</dbReference>
<dbReference type="InterPro" id="IPR017871">
    <property type="entry name" value="ABC_transporter-like_CS"/>
</dbReference>
<sequence>MSTGVAEKTQKTIGGIRRKFSPWTDPTAVPLIRYENVTKRFGEFTAVDSLSLDIYEREFFALLGPSGCGKTTLMRMLAGFEEPTEGRITLAGEDLVGTPPYRRPVNMMFQSYALFPHMSVWDNIAFGLRQDRVEKGAVAARVEEMLKLVKLESFAKRKPHQLSGGQRQRVALARSLAKRPKVLLLDEPLGALDKKLREETQFELMDIQMELGMTFLIVTHDQEEAMTVADRIAVMNHGKLVQVAPPAEIYEQPNCRYVADFVGDVNILDARVESVDAGGLTLRAEAAPDMPMRISQGGEAKPGDSVSLAVRPEKLRVDLEPPADASLNCLSGTIWDIGYLGDLSIYHVELPNGVRVKAAKPNLTRMVERPITWDDKVYVSFTPDAGVVLTR</sequence>
<evidence type="ECO:0000256" key="8">
    <source>
        <dbReference type="RuleBase" id="RU364083"/>
    </source>
</evidence>
<evidence type="ECO:0000256" key="2">
    <source>
        <dbReference type="ARBA" id="ARBA00022475"/>
    </source>
</evidence>
<dbReference type="InterPro" id="IPR013611">
    <property type="entry name" value="Transp-assoc_OB_typ2"/>
</dbReference>
<dbReference type="InterPro" id="IPR017879">
    <property type="entry name" value="PotA_ATP-bd"/>
</dbReference>
<evidence type="ECO:0000313" key="10">
    <source>
        <dbReference type="EMBL" id="MCS0494704.1"/>
    </source>
</evidence>
<keyword evidence="11" id="KW-1185">Reference proteome</keyword>
<evidence type="ECO:0000256" key="4">
    <source>
        <dbReference type="ARBA" id="ARBA00022741"/>
    </source>
</evidence>
<feature type="domain" description="ABC transporter" evidence="9">
    <location>
        <begin position="32"/>
        <end position="262"/>
    </location>
</feature>
<protein>
    <recommendedName>
        <fullName evidence="8">Spermidine/putrescine import ATP-binding protein PotA</fullName>
        <ecNumber evidence="8">7.6.2.11</ecNumber>
    </recommendedName>
</protein>
<accession>A0A9X2PC51</accession>
<dbReference type="Pfam" id="PF00005">
    <property type="entry name" value="ABC_tran"/>
    <property type="match status" value="1"/>
</dbReference>
<dbReference type="EC" id="7.6.2.11" evidence="8"/>
<dbReference type="RefSeq" id="WP_258731738.1">
    <property type="nucleotide sequence ID" value="NZ_JANTHZ010000002.1"/>
</dbReference>
<evidence type="ECO:0000259" key="9">
    <source>
        <dbReference type="PROSITE" id="PS50893"/>
    </source>
</evidence>
<reference evidence="10" key="1">
    <citation type="submission" date="2022-08" db="EMBL/GenBank/DDBJ databases">
        <authorList>
            <person name="Li F."/>
        </authorList>
    </citation>
    <scope>NUCLEOTIDE SEQUENCE</scope>
    <source>
        <strain evidence="10">MQZ15Z-1</strain>
    </source>
</reference>
<keyword evidence="4 8" id="KW-0547">Nucleotide-binding</keyword>